<evidence type="ECO:0000256" key="4">
    <source>
        <dbReference type="ARBA" id="ARBA00021915"/>
    </source>
</evidence>
<dbReference type="InterPro" id="IPR035435">
    <property type="entry name" value="DPH1/DPH2_euk_archaea"/>
</dbReference>
<comment type="function">
    <text evidence="11">Catalyzes the first step of diphthamide biosynthesis, a post-translational modification of histidine which occurs in elongation factor 2.</text>
</comment>
<dbReference type="GO" id="GO:0046872">
    <property type="term" value="F:metal ion binding"/>
    <property type="evidence" value="ECO:0007669"/>
    <property type="project" value="UniProtKB-KW"/>
</dbReference>
<evidence type="ECO:0000256" key="3">
    <source>
        <dbReference type="ARBA" id="ARBA00012221"/>
    </source>
</evidence>
<evidence type="ECO:0000256" key="1">
    <source>
        <dbReference type="ARBA" id="ARBA00005156"/>
    </source>
</evidence>
<evidence type="ECO:0000256" key="5">
    <source>
        <dbReference type="ARBA" id="ARBA00022679"/>
    </source>
</evidence>
<comment type="cofactor">
    <cofactor evidence="11">
        <name>[4Fe-4S] cluster</name>
        <dbReference type="ChEBI" id="CHEBI:49883"/>
    </cofactor>
    <text evidence="11">Binds 1 [4Fe-4S] cluster per subunit. The cluster is coordinated with 3 cysteines and an exchangeable S-adenosyl-L-methionine.</text>
</comment>
<dbReference type="InterPro" id="IPR016435">
    <property type="entry name" value="DPH1/DPH2"/>
</dbReference>
<dbReference type="Gene3D" id="3.40.50.11850">
    <property type="entry name" value="Diphthamide synthesis DPH1/DPH2 domain 2"/>
    <property type="match status" value="1"/>
</dbReference>
<reference evidence="12 13" key="1">
    <citation type="submission" date="2016-10" db="EMBL/GenBank/DDBJ databases">
        <title>Reductive evolution of mitochondrial metabolism and differential evolution of invasion-related proteins in Cryptosporidium.</title>
        <authorList>
            <person name="Liu S."/>
            <person name="Roellig D.M."/>
            <person name="Guo Y."/>
            <person name="Li N."/>
            <person name="Frace M.A."/>
            <person name="Tang K."/>
            <person name="Zhang L."/>
            <person name="Feng Y."/>
            <person name="Xiao L."/>
        </authorList>
    </citation>
    <scope>NUCLEOTIDE SEQUENCE [LARGE SCALE GENOMIC DNA]</scope>
    <source>
        <strain evidence="12">30847</strain>
    </source>
</reference>
<evidence type="ECO:0000256" key="11">
    <source>
        <dbReference type="PIRNR" id="PIRNR004967"/>
    </source>
</evidence>
<dbReference type="Gene3D" id="3.40.50.11840">
    <property type="entry name" value="Diphthamide synthesis DPH1/DPH2 domain 1"/>
    <property type="match status" value="1"/>
</dbReference>
<dbReference type="InterPro" id="IPR042265">
    <property type="entry name" value="DPH1/DPH2_3"/>
</dbReference>
<dbReference type="InterPro" id="IPR042263">
    <property type="entry name" value="DPH1/DPH2_1"/>
</dbReference>
<keyword evidence="9" id="KW-0411">Iron-sulfur</keyword>
<keyword evidence="5 11" id="KW-0808">Transferase</keyword>
<dbReference type="PANTHER" id="PTHR10762">
    <property type="entry name" value="DIPHTHAMIDE BIOSYNTHESIS PROTEIN"/>
    <property type="match status" value="1"/>
</dbReference>
<evidence type="ECO:0000313" key="12">
    <source>
        <dbReference type="EMBL" id="OII76212.1"/>
    </source>
</evidence>
<sequence length="496" mass="56956">MSHVIPKDSQVYLESKEANNVLKYSKNWVEDEMLRTCISAGLPENYDFEIGKTINRIVELKASRSKEDLEKEFTVYLQMPEGLLIFSDALSSIIEHFAKVNVVILGDITYGGCCIEDQLMRCMEMAHCSDMNSSLLVHYAHSCLIPMDELTTYQYPDIPNILYIFVEIHLSIQHFVNTVKQNFHKETKLSLLSTIQFHSTIINSTAELNEHFSSPVEILSCDPLALGETLGCTSAILPDYIDVCIFVSDGRFHLESAMIQNPHVEFYRYDPFSKKITLEKFNHILLHENRKSAIKLSFNIIKEKSKSVGHNFVNIALLFSTLGRQGSFAIKERLQVLIDEHNNKTVELPPLHLSTIMLSDLSTEYINGKVLSGVDLAIQLGCPRLSTDWGLYYDKPILNSYEGFILLGNLSKGNYEYLLTFQSLYSKGNPKFLYREIYPMNYWAIKGDIWCNYYAGESRNGTYTSTTEQKQINREKMRRQKLKLLNLKKIDVKYDS</sequence>
<dbReference type="UniPathway" id="UPA00559"/>
<evidence type="ECO:0000256" key="9">
    <source>
        <dbReference type="ARBA" id="ARBA00023014"/>
    </source>
</evidence>
<proteinExistence type="inferred from homology"/>
<dbReference type="NCBIfam" id="TIGR00322">
    <property type="entry name" value="diphth2_R"/>
    <property type="match status" value="1"/>
</dbReference>
<dbReference type="InterPro" id="IPR042264">
    <property type="entry name" value="DPH1/DPH2_2"/>
</dbReference>
<dbReference type="GO" id="GO:0017183">
    <property type="term" value="P:protein histidyl modification to diphthamide"/>
    <property type="evidence" value="ECO:0007669"/>
    <property type="project" value="UniProtKB-UniRule"/>
</dbReference>
<dbReference type="Proteomes" id="UP000186804">
    <property type="component" value="Unassembled WGS sequence"/>
</dbReference>
<dbReference type="PIRSF" id="PIRSF004967">
    <property type="entry name" value="DPH1"/>
    <property type="match status" value="1"/>
</dbReference>
<dbReference type="OrthoDB" id="1649088at2759"/>
<evidence type="ECO:0000256" key="8">
    <source>
        <dbReference type="ARBA" id="ARBA00023004"/>
    </source>
</evidence>
<dbReference type="VEuPathDB" id="CryptoDB:cand_006100"/>
<evidence type="ECO:0000256" key="6">
    <source>
        <dbReference type="ARBA" id="ARBA00022691"/>
    </source>
</evidence>
<keyword evidence="11" id="KW-0004">4Fe-4S</keyword>
<evidence type="ECO:0000256" key="10">
    <source>
        <dbReference type="ARBA" id="ARBA00048403"/>
    </source>
</evidence>
<dbReference type="RefSeq" id="XP_067068058.1">
    <property type="nucleotide sequence ID" value="XM_067210851.1"/>
</dbReference>
<dbReference type="SFLD" id="SFLDS00032">
    <property type="entry name" value="Radical_SAM_3-amino-3-carboxyp"/>
    <property type="match status" value="1"/>
</dbReference>
<organism evidence="12 13">
    <name type="scientific">Cryptosporidium andersoni</name>
    <dbReference type="NCBI Taxonomy" id="117008"/>
    <lineage>
        <taxon>Eukaryota</taxon>
        <taxon>Sar</taxon>
        <taxon>Alveolata</taxon>
        <taxon>Apicomplexa</taxon>
        <taxon>Conoidasida</taxon>
        <taxon>Coccidia</taxon>
        <taxon>Eucoccidiorida</taxon>
        <taxon>Eimeriorina</taxon>
        <taxon>Cryptosporidiidae</taxon>
        <taxon>Cryptosporidium</taxon>
    </lineage>
</organism>
<dbReference type="EC" id="2.5.1.108" evidence="3 11"/>
<dbReference type="AlphaFoldDB" id="A0A1J4MT67"/>
<evidence type="ECO:0000256" key="7">
    <source>
        <dbReference type="ARBA" id="ARBA00022723"/>
    </source>
</evidence>
<keyword evidence="6 11" id="KW-0949">S-adenosyl-L-methionine</keyword>
<dbReference type="EMBL" id="LRBS01000067">
    <property type="protein sequence ID" value="OII76212.1"/>
    <property type="molecule type" value="Genomic_DNA"/>
</dbReference>
<accession>A0A1J4MT67</accession>
<protein>
    <recommendedName>
        <fullName evidence="4 11">2-(3-amino-3-carboxypropyl)histidine synthase subunit 1</fullName>
        <ecNumber evidence="3 11">2.5.1.108</ecNumber>
    </recommendedName>
</protein>
<name>A0A1J4MT67_9CRYT</name>
<keyword evidence="13" id="KW-1185">Reference proteome</keyword>
<dbReference type="PANTHER" id="PTHR10762:SF1">
    <property type="entry name" value="2-(3-AMINO-3-CARBOXYPROPYL)HISTIDINE SYNTHASE SUBUNIT 1"/>
    <property type="match status" value="1"/>
</dbReference>
<dbReference type="GO" id="GO:0051539">
    <property type="term" value="F:4 iron, 4 sulfur cluster binding"/>
    <property type="evidence" value="ECO:0007669"/>
    <property type="project" value="UniProtKB-UniRule"/>
</dbReference>
<dbReference type="GeneID" id="92364795"/>
<comment type="similarity">
    <text evidence="2 11">Belongs to the DPH1/DPH2 family. DPH1 subfamily.</text>
</comment>
<dbReference type="Pfam" id="PF01866">
    <property type="entry name" value="Diphthamide_syn"/>
    <property type="match status" value="1"/>
</dbReference>
<dbReference type="Gene3D" id="3.40.50.11860">
    <property type="entry name" value="Diphthamide synthesis DPH1/DPH2 domain 3"/>
    <property type="match status" value="1"/>
</dbReference>
<comment type="catalytic activity">
    <reaction evidence="10 11">
        <text>L-histidyl-[translation elongation factor 2] + S-adenosyl-L-methionine = 2-[(3S)-amino-3-carboxypropyl]-L-histidyl-[translation elongation factor 2] + S-methyl-5'-thioadenosine + H(+)</text>
        <dbReference type="Rhea" id="RHEA:36783"/>
        <dbReference type="Rhea" id="RHEA-COMP:9748"/>
        <dbReference type="Rhea" id="RHEA-COMP:9749"/>
        <dbReference type="ChEBI" id="CHEBI:15378"/>
        <dbReference type="ChEBI" id="CHEBI:17509"/>
        <dbReference type="ChEBI" id="CHEBI:29979"/>
        <dbReference type="ChEBI" id="CHEBI:59789"/>
        <dbReference type="ChEBI" id="CHEBI:73995"/>
        <dbReference type="EC" id="2.5.1.108"/>
    </reaction>
</comment>
<comment type="pathway">
    <text evidence="1 11">Protein modification; peptidyl-diphthamide biosynthesis.</text>
</comment>
<evidence type="ECO:0000256" key="2">
    <source>
        <dbReference type="ARBA" id="ARBA00010173"/>
    </source>
</evidence>
<gene>
    <name evidence="12" type="ORF">cand_006100</name>
</gene>
<dbReference type="GO" id="GO:0090560">
    <property type="term" value="F:2-(3-amino-3-carboxypropyl)histidine synthase activity"/>
    <property type="evidence" value="ECO:0007669"/>
    <property type="project" value="UniProtKB-UniRule"/>
</dbReference>
<keyword evidence="7" id="KW-0479">Metal-binding</keyword>
<evidence type="ECO:0000313" key="13">
    <source>
        <dbReference type="Proteomes" id="UP000186804"/>
    </source>
</evidence>
<keyword evidence="8" id="KW-0408">Iron</keyword>
<comment type="caution">
    <text evidence="12">The sequence shown here is derived from an EMBL/GenBank/DDBJ whole genome shotgun (WGS) entry which is preliminary data.</text>
</comment>